<dbReference type="Proteomes" id="UP000003947">
    <property type="component" value="Unassembled WGS sequence"/>
</dbReference>
<evidence type="ECO:0000313" key="2">
    <source>
        <dbReference type="Proteomes" id="UP000003947"/>
    </source>
</evidence>
<name>I4Z4F9_9HYPH</name>
<protein>
    <submittedName>
        <fullName evidence="1">Uncharacterized protein</fullName>
    </submittedName>
</protein>
<organism evidence="1 2">
    <name type="scientific">Microvirga lotononidis</name>
    <dbReference type="NCBI Taxonomy" id="864069"/>
    <lineage>
        <taxon>Bacteria</taxon>
        <taxon>Pseudomonadati</taxon>
        <taxon>Pseudomonadota</taxon>
        <taxon>Alphaproteobacteria</taxon>
        <taxon>Hyphomicrobiales</taxon>
        <taxon>Methylobacteriaceae</taxon>
        <taxon>Microvirga</taxon>
    </lineage>
</organism>
<evidence type="ECO:0000313" key="1">
    <source>
        <dbReference type="EMBL" id="EIM31101.1"/>
    </source>
</evidence>
<gene>
    <name evidence="1" type="ORF">MicloDRAFT_00000890</name>
</gene>
<sequence>MMRVIVVAASDDQVTDTAAPMHNAYATFSFCHSGNGKRRS</sequence>
<accession>I4Z4F9</accession>
<dbReference type="EMBL" id="JH660633">
    <property type="protein sequence ID" value="EIM31101.1"/>
    <property type="molecule type" value="Genomic_DNA"/>
</dbReference>
<proteinExistence type="predicted"/>
<reference evidence="1 2" key="1">
    <citation type="submission" date="2012-02" db="EMBL/GenBank/DDBJ databases">
        <title>Improved High-Quality Draft sequence of Microvirga sp. WSM3557.</title>
        <authorList>
            <consortium name="US DOE Joint Genome Institute"/>
            <person name="Lucas S."/>
            <person name="Han J."/>
            <person name="Lapidus A."/>
            <person name="Cheng J.-F."/>
            <person name="Goodwin L."/>
            <person name="Pitluck S."/>
            <person name="Peters L."/>
            <person name="Zhang X."/>
            <person name="Detter J.C."/>
            <person name="Han C."/>
            <person name="Tapia R."/>
            <person name="Land M."/>
            <person name="Hauser L."/>
            <person name="Kyrpides N."/>
            <person name="Ivanova N."/>
            <person name="Pagani I."/>
            <person name="Brau L."/>
            <person name="Yates R."/>
            <person name="O'Hara G."/>
            <person name="Rui T."/>
            <person name="Howieson J."/>
            <person name="Reeve W."/>
            <person name="Woyke T."/>
        </authorList>
    </citation>
    <scope>NUCLEOTIDE SEQUENCE [LARGE SCALE GENOMIC DNA]</scope>
    <source>
        <strain evidence="1 2">WSM3557</strain>
    </source>
</reference>
<keyword evidence="2" id="KW-1185">Reference proteome</keyword>
<dbReference type="HOGENOM" id="CLU_3292483_0_0_5"/>
<dbReference type="AlphaFoldDB" id="I4Z4F9"/>